<keyword evidence="1" id="KW-0175">Coiled coil</keyword>
<feature type="coiled-coil region" evidence="1">
    <location>
        <begin position="493"/>
        <end position="570"/>
    </location>
</feature>
<feature type="region of interest" description="Disordered" evidence="2">
    <location>
        <begin position="68"/>
        <end position="91"/>
    </location>
</feature>
<dbReference type="AlphaFoldDB" id="A0A0C3HVJ7"/>
<dbReference type="EMBL" id="KN832871">
    <property type="protein sequence ID" value="KIN06237.1"/>
    <property type="molecule type" value="Genomic_DNA"/>
</dbReference>
<organism evidence="3 4">
    <name type="scientific">Oidiodendron maius (strain Zn)</name>
    <dbReference type="NCBI Taxonomy" id="913774"/>
    <lineage>
        <taxon>Eukaryota</taxon>
        <taxon>Fungi</taxon>
        <taxon>Dikarya</taxon>
        <taxon>Ascomycota</taxon>
        <taxon>Pezizomycotina</taxon>
        <taxon>Leotiomycetes</taxon>
        <taxon>Leotiomycetes incertae sedis</taxon>
        <taxon>Myxotrichaceae</taxon>
        <taxon>Oidiodendron</taxon>
    </lineage>
</organism>
<feature type="coiled-coil region" evidence="1">
    <location>
        <begin position="131"/>
        <end position="158"/>
    </location>
</feature>
<evidence type="ECO:0000256" key="1">
    <source>
        <dbReference type="SAM" id="Coils"/>
    </source>
</evidence>
<dbReference type="HOGENOM" id="CLU_426462_0_0_1"/>
<dbReference type="Proteomes" id="UP000054321">
    <property type="component" value="Unassembled WGS sequence"/>
</dbReference>
<evidence type="ECO:0000313" key="3">
    <source>
        <dbReference type="EMBL" id="KIN06237.1"/>
    </source>
</evidence>
<reference evidence="4" key="2">
    <citation type="submission" date="2015-01" db="EMBL/GenBank/DDBJ databases">
        <title>Evolutionary Origins and Diversification of the Mycorrhizal Mutualists.</title>
        <authorList>
            <consortium name="DOE Joint Genome Institute"/>
            <consortium name="Mycorrhizal Genomics Consortium"/>
            <person name="Kohler A."/>
            <person name="Kuo A."/>
            <person name="Nagy L.G."/>
            <person name="Floudas D."/>
            <person name="Copeland A."/>
            <person name="Barry K.W."/>
            <person name="Cichocki N."/>
            <person name="Veneault-Fourrey C."/>
            <person name="LaButti K."/>
            <person name="Lindquist E.A."/>
            <person name="Lipzen A."/>
            <person name="Lundell T."/>
            <person name="Morin E."/>
            <person name="Murat C."/>
            <person name="Riley R."/>
            <person name="Ohm R."/>
            <person name="Sun H."/>
            <person name="Tunlid A."/>
            <person name="Henrissat B."/>
            <person name="Grigoriev I.V."/>
            <person name="Hibbett D.S."/>
            <person name="Martin F."/>
        </authorList>
    </citation>
    <scope>NUCLEOTIDE SEQUENCE [LARGE SCALE GENOMIC DNA]</scope>
    <source>
        <strain evidence="4">Zn</strain>
    </source>
</reference>
<protein>
    <submittedName>
        <fullName evidence="3">Uncharacterized protein</fullName>
    </submittedName>
</protein>
<sequence>MSSHGTSEPANIIETQETEVAEAPTTFSLATAGNNGDLDATFDADMNAAWANIVEAPQVELAIPRPSSVLSSAPTPEDFPEIPEEETEKNFPSELMSKLNRLQAELDVANATNQTEWSARKEADVIVEKEKKEREEEITSLKDQIKDLREQLESSMREKDHSASAYTILHSHHETLIVMAKKSEEDKRAISATIGQLKAEFEVEKRLRGVAEQTANGATLQLSTADRLLEQRTKDIASLRDDLQRLRSENSSGAQLILTEQQAWAKERQNFVGQIESLEAIISGLKAEKEGNSPYDDLADQMRCLKIDSPEKEAVLEPSIQCNILITKVETARSEGYEAGCQETRELAESKHQEILLEHRYLLDEANSCAEATEKSKQESVTGFEAELAQCRVIISEASARFSLVEKEHAEQIAWHENRIAEADRLASQADSDKSEAVRKASLREEDHAELEARFKRAQVDLEHAKKREAQEQATKEFYRVKDDQVALLWQELEKEQSKSSDRKEEIAKLEASLAAERSRNEDNKRQITALTARLNRETEKGTEREKKAKGELEKLKEGQKRQVAKLIANLVAERARKAPVSARQKLPALVEHRRDPFGLSVFFVVACIAVVALRIDSSAIFATSDMHACGVRGDSFTLCKN</sequence>
<name>A0A0C3HVJ7_OIDMZ</name>
<proteinExistence type="predicted"/>
<evidence type="ECO:0000256" key="2">
    <source>
        <dbReference type="SAM" id="MobiDB-lite"/>
    </source>
</evidence>
<dbReference type="InParanoid" id="A0A0C3HVJ7"/>
<reference evidence="3 4" key="1">
    <citation type="submission" date="2014-04" db="EMBL/GenBank/DDBJ databases">
        <authorList>
            <consortium name="DOE Joint Genome Institute"/>
            <person name="Kuo A."/>
            <person name="Martino E."/>
            <person name="Perotto S."/>
            <person name="Kohler A."/>
            <person name="Nagy L.G."/>
            <person name="Floudas D."/>
            <person name="Copeland A."/>
            <person name="Barry K.W."/>
            <person name="Cichocki N."/>
            <person name="Veneault-Fourrey C."/>
            <person name="LaButti K."/>
            <person name="Lindquist E.A."/>
            <person name="Lipzen A."/>
            <person name="Lundell T."/>
            <person name="Morin E."/>
            <person name="Murat C."/>
            <person name="Sun H."/>
            <person name="Tunlid A."/>
            <person name="Henrissat B."/>
            <person name="Grigoriev I.V."/>
            <person name="Hibbett D.S."/>
            <person name="Martin F."/>
            <person name="Nordberg H.P."/>
            <person name="Cantor M.N."/>
            <person name="Hua S.X."/>
        </authorList>
    </citation>
    <scope>NUCLEOTIDE SEQUENCE [LARGE SCALE GENOMIC DNA]</scope>
    <source>
        <strain evidence="3 4">Zn</strain>
    </source>
</reference>
<feature type="compositionally biased region" description="Acidic residues" evidence="2">
    <location>
        <begin position="78"/>
        <end position="87"/>
    </location>
</feature>
<gene>
    <name evidence="3" type="ORF">OIDMADRAFT_49729</name>
</gene>
<evidence type="ECO:0000313" key="4">
    <source>
        <dbReference type="Proteomes" id="UP000054321"/>
    </source>
</evidence>
<keyword evidence="4" id="KW-1185">Reference proteome</keyword>
<dbReference type="STRING" id="913774.A0A0C3HVJ7"/>
<accession>A0A0C3HVJ7</accession>